<dbReference type="GO" id="GO:0045454">
    <property type="term" value="P:cell redox homeostasis"/>
    <property type="evidence" value="ECO:0007669"/>
    <property type="project" value="TreeGrafter"/>
</dbReference>
<reference evidence="14" key="1">
    <citation type="submission" date="2016-10" db="EMBL/GenBank/DDBJ databases">
        <title>Frankia sp. NRRL B-16386 Genome sequencing.</title>
        <authorList>
            <person name="Ghodhbane-Gtari F."/>
            <person name="Swanson E."/>
            <person name="Gueddou A."/>
            <person name="Hezbri K."/>
            <person name="Ktari K."/>
            <person name="Nouioui I."/>
            <person name="Morris K."/>
            <person name="Simpson S."/>
            <person name="Abebe-Akele F."/>
            <person name="Thomas K."/>
            <person name="Gtari M."/>
            <person name="Tisa L.S."/>
        </authorList>
    </citation>
    <scope>NUCLEOTIDE SEQUENCE [LARGE SCALE GENOMIC DNA]</scope>
    <source>
        <strain evidence="14">NRRL B-16386</strain>
    </source>
</reference>
<keyword evidence="7" id="KW-0676">Redox-active center</keyword>
<comment type="similarity">
    <text evidence="9">Belongs to the peroxiredoxin family. BCP/PrxQ subfamily.</text>
</comment>
<evidence type="ECO:0000256" key="2">
    <source>
        <dbReference type="ARBA" id="ARBA00013017"/>
    </source>
</evidence>
<evidence type="ECO:0000256" key="11">
    <source>
        <dbReference type="ARBA" id="ARBA00049091"/>
    </source>
</evidence>
<evidence type="ECO:0000256" key="4">
    <source>
        <dbReference type="ARBA" id="ARBA00022862"/>
    </source>
</evidence>
<dbReference type="PANTHER" id="PTHR42801">
    <property type="entry name" value="THIOREDOXIN-DEPENDENT PEROXIDE REDUCTASE"/>
    <property type="match status" value="1"/>
</dbReference>
<keyword evidence="3" id="KW-0575">Peroxidase</keyword>
<name>A0A1V2I4R9_9ACTN</name>
<evidence type="ECO:0000256" key="10">
    <source>
        <dbReference type="ARBA" id="ARBA00041373"/>
    </source>
</evidence>
<evidence type="ECO:0000313" key="13">
    <source>
        <dbReference type="EMBL" id="ONH25134.1"/>
    </source>
</evidence>
<dbReference type="PROSITE" id="PS51352">
    <property type="entry name" value="THIOREDOXIN_2"/>
    <property type="match status" value="1"/>
</dbReference>
<dbReference type="RefSeq" id="WP_076820477.1">
    <property type="nucleotide sequence ID" value="NZ_MOMC01000063.1"/>
</dbReference>
<evidence type="ECO:0000256" key="3">
    <source>
        <dbReference type="ARBA" id="ARBA00022559"/>
    </source>
</evidence>
<comment type="catalytic activity">
    <reaction evidence="11">
        <text>a hydroperoxide + [thioredoxin]-dithiol = an alcohol + [thioredoxin]-disulfide + H2O</text>
        <dbReference type="Rhea" id="RHEA:62620"/>
        <dbReference type="Rhea" id="RHEA-COMP:10698"/>
        <dbReference type="Rhea" id="RHEA-COMP:10700"/>
        <dbReference type="ChEBI" id="CHEBI:15377"/>
        <dbReference type="ChEBI" id="CHEBI:29950"/>
        <dbReference type="ChEBI" id="CHEBI:30879"/>
        <dbReference type="ChEBI" id="CHEBI:35924"/>
        <dbReference type="ChEBI" id="CHEBI:50058"/>
        <dbReference type="EC" id="1.11.1.24"/>
    </reaction>
</comment>
<dbReference type="GO" id="GO:0034599">
    <property type="term" value="P:cellular response to oxidative stress"/>
    <property type="evidence" value="ECO:0007669"/>
    <property type="project" value="TreeGrafter"/>
</dbReference>
<evidence type="ECO:0000256" key="6">
    <source>
        <dbReference type="ARBA" id="ARBA00023157"/>
    </source>
</evidence>
<protein>
    <recommendedName>
        <fullName evidence="2">thioredoxin-dependent peroxiredoxin</fullName>
        <ecNumber evidence="2">1.11.1.24</ecNumber>
    </recommendedName>
    <alternativeName>
        <fullName evidence="10">Bacterioferritin comigratory protein</fullName>
    </alternativeName>
    <alternativeName>
        <fullName evidence="8">Thioredoxin peroxidase</fullName>
    </alternativeName>
</protein>
<dbReference type="OrthoDB" id="9809746at2"/>
<accession>A0A1V2I4R9</accession>
<keyword evidence="14" id="KW-1185">Reference proteome</keyword>
<evidence type="ECO:0000313" key="14">
    <source>
        <dbReference type="Proteomes" id="UP000188929"/>
    </source>
</evidence>
<evidence type="ECO:0000256" key="7">
    <source>
        <dbReference type="ARBA" id="ARBA00023284"/>
    </source>
</evidence>
<dbReference type="STRING" id="1834516.BL253_28410"/>
<comment type="function">
    <text evidence="1">Thiol-specific peroxidase that catalyzes the reduction of hydrogen peroxide and organic hydroperoxides to water and alcohols, respectively. Plays a role in cell protection against oxidative stress by detoxifying peroxides and as sensor of hydrogen peroxide-mediated signaling events.</text>
</comment>
<proteinExistence type="inferred from homology"/>
<keyword evidence="4" id="KW-0049">Antioxidant</keyword>
<evidence type="ECO:0000256" key="5">
    <source>
        <dbReference type="ARBA" id="ARBA00023002"/>
    </source>
</evidence>
<keyword evidence="5" id="KW-0560">Oxidoreductase</keyword>
<comment type="caution">
    <text evidence="13">The sequence shown here is derived from an EMBL/GenBank/DDBJ whole genome shotgun (WGS) entry which is preliminary data.</text>
</comment>
<dbReference type="EMBL" id="MOMC01000063">
    <property type="protein sequence ID" value="ONH25134.1"/>
    <property type="molecule type" value="Genomic_DNA"/>
</dbReference>
<evidence type="ECO:0000256" key="8">
    <source>
        <dbReference type="ARBA" id="ARBA00032824"/>
    </source>
</evidence>
<evidence type="ECO:0000259" key="12">
    <source>
        <dbReference type="PROSITE" id="PS51352"/>
    </source>
</evidence>
<dbReference type="EC" id="1.11.1.24" evidence="2"/>
<gene>
    <name evidence="13" type="ORF">BL253_28410</name>
</gene>
<dbReference type="InterPro" id="IPR050924">
    <property type="entry name" value="Peroxiredoxin_BCP/PrxQ"/>
</dbReference>
<dbReference type="GO" id="GO:0008379">
    <property type="term" value="F:thioredoxin peroxidase activity"/>
    <property type="evidence" value="ECO:0007669"/>
    <property type="project" value="TreeGrafter"/>
</dbReference>
<dbReference type="Pfam" id="PF00578">
    <property type="entry name" value="AhpC-TSA"/>
    <property type="match status" value="1"/>
</dbReference>
<sequence length="221" mass="23995">MQIAHTATTSLTNATVALREQLRDQLGEVLDPFDADAERLAALRLAAVPAVGTTAPAFVLPDVHGEQRALSALVADGPVVIVFYRGAWCPYCNLQLNAFKDRHDDIREAGGTLVAISPQTPDNSLSFAERQQLPFIVLSDVHNAVARSYGLVIRQGDEPTAIQRRLGIDLEQINGDDSQELPAAATFVLDQTGVIRFASVSSDYRWRVGPDEVVAALRDLH</sequence>
<feature type="domain" description="Thioredoxin" evidence="12">
    <location>
        <begin position="49"/>
        <end position="221"/>
    </location>
</feature>
<dbReference type="AlphaFoldDB" id="A0A1V2I4R9"/>
<dbReference type="Gene3D" id="3.40.30.10">
    <property type="entry name" value="Glutaredoxin"/>
    <property type="match status" value="1"/>
</dbReference>
<dbReference type="SUPFAM" id="SSF52833">
    <property type="entry name" value="Thioredoxin-like"/>
    <property type="match status" value="1"/>
</dbReference>
<dbReference type="InterPro" id="IPR000866">
    <property type="entry name" value="AhpC/TSA"/>
</dbReference>
<dbReference type="GO" id="GO:0005737">
    <property type="term" value="C:cytoplasm"/>
    <property type="evidence" value="ECO:0007669"/>
    <property type="project" value="TreeGrafter"/>
</dbReference>
<dbReference type="InterPro" id="IPR013766">
    <property type="entry name" value="Thioredoxin_domain"/>
</dbReference>
<evidence type="ECO:0000256" key="1">
    <source>
        <dbReference type="ARBA" id="ARBA00003330"/>
    </source>
</evidence>
<keyword evidence="6" id="KW-1015">Disulfide bond</keyword>
<evidence type="ECO:0000256" key="9">
    <source>
        <dbReference type="ARBA" id="ARBA00038489"/>
    </source>
</evidence>
<dbReference type="CDD" id="cd02970">
    <property type="entry name" value="PRX_like2"/>
    <property type="match status" value="1"/>
</dbReference>
<organism evidence="13 14">
    <name type="scientific">Pseudofrankia asymbiotica</name>
    <dbReference type="NCBI Taxonomy" id="1834516"/>
    <lineage>
        <taxon>Bacteria</taxon>
        <taxon>Bacillati</taxon>
        <taxon>Actinomycetota</taxon>
        <taxon>Actinomycetes</taxon>
        <taxon>Frankiales</taxon>
        <taxon>Frankiaceae</taxon>
        <taxon>Pseudofrankia</taxon>
    </lineage>
</organism>
<dbReference type="Proteomes" id="UP000188929">
    <property type="component" value="Unassembled WGS sequence"/>
</dbReference>
<dbReference type="InterPro" id="IPR036249">
    <property type="entry name" value="Thioredoxin-like_sf"/>
</dbReference>
<dbReference type="PANTHER" id="PTHR42801:SF7">
    <property type="entry name" value="SLL1159 PROTEIN"/>
    <property type="match status" value="1"/>
</dbReference>